<dbReference type="AlphaFoldDB" id="X1SGD3"/>
<reference evidence="1" key="1">
    <citation type="journal article" date="2014" name="Front. Microbiol.">
        <title>High frequency of phylogenetically diverse reductive dehalogenase-homologous genes in deep subseafloor sedimentary metagenomes.</title>
        <authorList>
            <person name="Kawai M."/>
            <person name="Futagami T."/>
            <person name="Toyoda A."/>
            <person name="Takaki Y."/>
            <person name="Nishi S."/>
            <person name="Hori S."/>
            <person name="Arai W."/>
            <person name="Tsubouchi T."/>
            <person name="Morono Y."/>
            <person name="Uchiyama I."/>
            <person name="Ito T."/>
            <person name="Fujiyama A."/>
            <person name="Inagaki F."/>
            <person name="Takami H."/>
        </authorList>
    </citation>
    <scope>NUCLEOTIDE SEQUENCE</scope>
    <source>
        <strain evidence="1">Expedition CK06-06</strain>
    </source>
</reference>
<evidence type="ECO:0000313" key="1">
    <source>
        <dbReference type="EMBL" id="GAI92018.1"/>
    </source>
</evidence>
<dbReference type="EMBL" id="BARW01024449">
    <property type="protein sequence ID" value="GAI92018.1"/>
    <property type="molecule type" value="Genomic_DNA"/>
</dbReference>
<feature type="non-terminal residue" evidence="1">
    <location>
        <position position="1"/>
    </location>
</feature>
<accession>X1SGD3</accession>
<sequence length="71" mass="8448">PVRSRQFLDVSGTVCPFSMWYEIERAVKRKPEEAPPCPYIGPQELTSRRESDEKTIWHYRKCLYEVSQEGR</sequence>
<proteinExistence type="predicted"/>
<protein>
    <submittedName>
        <fullName evidence="1">Uncharacterized protein</fullName>
    </submittedName>
</protein>
<name>X1SGD3_9ZZZZ</name>
<comment type="caution">
    <text evidence="1">The sequence shown here is derived from an EMBL/GenBank/DDBJ whole genome shotgun (WGS) entry which is preliminary data.</text>
</comment>
<organism evidence="1">
    <name type="scientific">marine sediment metagenome</name>
    <dbReference type="NCBI Taxonomy" id="412755"/>
    <lineage>
        <taxon>unclassified sequences</taxon>
        <taxon>metagenomes</taxon>
        <taxon>ecological metagenomes</taxon>
    </lineage>
</organism>
<gene>
    <name evidence="1" type="ORF">S12H4_40308</name>
</gene>